<dbReference type="CDD" id="cd04301">
    <property type="entry name" value="NAT_SF"/>
    <property type="match status" value="1"/>
</dbReference>
<reference evidence="4 5" key="1">
    <citation type="submission" date="2019-03" db="EMBL/GenBank/DDBJ databases">
        <title>Ramlibacter sp. 18x22-1, whole genome shotgun sequence.</title>
        <authorList>
            <person name="Zhang X."/>
            <person name="Feng G."/>
            <person name="Zhu H."/>
        </authorList>
    </citation>
    <scope>NUCLEOTIDE SEQUENCE [LARGE SCALE GENOMIC DNA]</scope>
    <source>
        <strain evidence="4 5">18x22-1</strain>
    </source>
</reference>
<gene>
    <name evidence="4" type="ORF">EZ216_00750</name>
</gene>
<evidence type="ECO:0000256" key="1">
    <source>
        <dbReference type="ARBA" id="ARBA00022679"/>
    </source>
</evidence>
<dbReference type="Gene3D" id="3.40.630.30">
    <property type="match status" value="1"/>
</dbReference>
<evidence type="ECO:0000313" key="5">
    <source>
        <dbReference type="Proteomes" id="UP000297839"/>
    </source>
</evidence>
<name>A0A4Z0C7S2_9BURK</name>
<keyword evidence="5" id="KW-1185">Reference proteome</keyword>
<organism evidence="4 5">
    <name type="scientific">Ramlibacter humi</name>
    <dbReference type="NCBI Taxonomy" id="2530451"/>
    <lineage>
        <taxon>Bacteria</taxon>
        <taxon>Pseudomonadati</taxon>
        <taxon>Pseudomonadota</taxon>
        <taxon>Betaproteobacteria</taxon>
        <taxon>Burkholderiales</taxon>
        <taxon>Comamonadaceae</taxon>
        <taxon>Ramlibacter</taxon>
    </lineage>
</organism>
<protein>
    <submittedName>
        <fullName evidence="4">GNAT family N-acetyltransferase</fullName>
    </submittedName>
</protein>
<feature type="domain" description="N-acetyltransferase" evidence="3">
    <location>
        <begin position="4"/>
        <end position="161"/>
    </location>
</feature>
<dbReference type="AlphaFoldDB" id="A0A4Z0C7S2"/>
<evidence type="ECO:0000259" key="3">
    <source>
        <dbReference type="PROSITE" id="PS51186"/>
    </source>
</evidence>
<evidence type="ECO:0000256" key="2">
    <source>
        <dbReference type="ARBA" id="ARBA00023315"/>
    </source>
</evidence>
<sequence length="161" mass="18270">MSTFTIRPAAPADADTLAGFNIAMAFETEHRRLIPEVVGRGVRRMLDQPSMGFYLVAERAGAVMASAMVTTEWSDWRDGRFWWLQSVYVRPEARRQGAFRALYEAIRERAMNEGDVCGFRLYVEKDNEAAMATYRSLGMAGTDYRVMEELRPGVVYLQPGN</sequence>
<comment type="caution">
    <text evidence="4">The sequence shown here is derived from an EMBL/GenBank/DDBJ whole genome shotgun (WGS) entry which is preliminary data.</text>
</comment>
<dbReference type="GO" id="GO:0016747">
    <property type="term" value="F:acyltransferase activity, transferring groups other than amino-acyl groups"/>
    <property type="evidence" value="ECO:0007669"/>
    <property type="project" value="InterPro"/>
</dbReference>
<dbReference type="Proteomes" id="UP000297839">
    <property type="component" value="Unassembled WGS sequence"/>
</dbReference>
<keyword evidence="2" id="KW-0012">Acyltransferase</keyword>
<dbReference type="InterPro" id="IPR016181">
    <property type="entry name" value="Acyl_CoA_acyltransferase"/>
</dbReference>
<dbReference type="EMBL" id="SMLK01000001">
    <property type="protein sequence ID" value="TFZ07727.1"/>
    <property type="molecule type" value="Genomic_DNA"/>
</dbReference>
<dbReference type="RefSeq" id="WP_135247664.1">
    <property type="nucleotide sequence ID" value="NZ_SMLK01000001.1"/>
</dbReference>
<dbReference type="InterPro" id="IPR050832">
    <property type="entry name" value="Bact_Acetyltransf"/>
</dbReference>
<keyword evidence="1 4" id="KW-0808">Transferase</keyword>
<dbReference type="Pfam" id="PF00583">
    <property type="entry name" value="Acetyltransf_1"/>
    <property type="match status" value="1"/>
</dbReference>
<dbReference type="PROSITE" id="PS51186">
    <property type="entry name" value="GNAT"/>
    <property type="match status" value="1"/>
</dbReference>
<evidence type="ECO:0000313" key="4">
    <source>
        <dbReference type="EMBL" id="TFZ07727.1"/>
    </source>
</evidence>
<proteinExistence type="predicted"/>
<accession>A0A4Z0C7S2</accession>
<dbReference type="InterPro" id="IPR000182">
    <property type="entry name" value="GNAT_dom"/>
</dbReference>
<dbReference type="PANTHER" id="PTHR43877">
    <property type="entry name" value="AMINOALKYLPHOSPHONATE N-ACETYLTRANSFERASE-RELATED-RELATED"/>
    <property type="match status" value="1"/>
</dbReference>
<dbReference type="SUPFAM" id="SSF55729">
    <property type="entry name" value="Acyl-CoA N-acyltransferases (Nat)"/>
    <property type="match status" value="1"/>
</dbReference>
<dbReference type="OrthoDB" id="9805924at2"/>